<reference evidence="2" key="1">
    <citation type="submission" date="2017-05" db="EMBL/GenBank/DDBJ databases">
        <title>Polyphasic characterization of four soil-derived phenanthrene-degrading Acidovorax strains and proposal of Acidovorax phenanthrenivorans sp. nov.</title>
        <authorList>
            <person name="Singleton D."/>
            <person name="Lee J."/>
            <person name="Dickey A.N."/>
            <person name="Stroud A."/>
            <person name="Scholl E.H."/>
            <person name="Wright F.A."/>
            <person name="Aitken M.D."/>
        </authorList>
    </citation>
    <scope>NUCLEOTIDE SEQUENCE</scope>
    <source>
        <strain evidence="2">P4</strain>
        <plasmid evidence="2">pACP4.4</plasmid>
    </source>
</reference>
<dbReference type="AlphaFoldDB" id="A0A240UJ97"/>
<accession>A0A240UJ97</accession>
<proteinExistence type="predicted"/>
<dbReference type="KEGG" id="acis:CBP35_21165"/>
<feature type="transmembrane region" description="Helical" evidence="1">
    <location>
        <begin position="75"/>
        <end position="104"/>
    </location>
</feature>
<dbReference type="GeneID" id="61391629"/>
<keyword evidence="1" id="KW-0812">Transmembrane</keyword>
<dbReference type="OrthoDB" id="8912168at2"/>
<keyword evidence="1" id="KW-1133">Transmembrane helix</keyword>
<evidence type="ECO:0000313" key="2">
    <source>
        <dbReference type="EMBL" id="ART61574.1"/>
    </source>
</evidence>
<feature type="transmembrane region" description="Helical" evidence="1">
    <location>
        <begin position="6"/>
        <end position="23"/>
    </location>
</feature>
<dbReference type="RefSeq" id="WP_009242130.1">
    <property type="nucleotide sequence ID" value="NZ_CP021365.1"/>
</dbReference>
<dbReference type="Proteomes" id="UP000194440">
    <property type="component" value="Plasmid pACP4.4"/>
</dbReference>
<keyword evidence="1" id="KW-0472">Membrane</keyword>
<keyword evidence="2" id="KW-0614">Plasmid</keyword>
<gene>
    <name evidence="2" type="ORF">CBP36_21675</name>
</gene>
<organism evidence="2 3">
    <name type="scientific">Acidovorax carolinensis</name>
    <dbReference type="NCBI Taxonomy" id="553814"/>
    <lineage>
        <taxon>Bacteria</taxon>
        <taxon>Pseudomonadati</taxon>
        <taxon>Pseudomonadota</taxon>
        <taxon>Betaproteobacteria</taxon>
        <taxon>Burkholderiales</taxon>
        <taxon>Comamonadaceae</taxon>
        <taxon>Acidovorax</taxon>
    </lineage>
</organism>
<name>A0A240UJ97_9BURK</name>
<protein>
    <submittedName>
        <fullName evidence="2">Uncharacterized protein</fullName>
    </submittedName>
</protein>
<dbReference type="KEGG" id="acip:CBP36_21675"/>
<evidence type="ECO:0000256" key="1">
    <source>
        <dbReference type="SAM" id="Phobius"/>
    </source>
</evidence>
<evidence type="ECO:0000313" key="3">
    <source>
        <dbReference type="Proteomes" id="UP000194440"/>
    </source>
</evidence>
<keyword evidence="3" id="KW-1185">Reference proteome</keyword>
<geneLocation type="plasmid" evidence="2 3">
    <name>pACP4.4</name>
</geneLocation>
<sequence>MNRETLELLVFVGMCFAASYLLMREFRAYLDAVFSRSPGELWADVWKRAHAEHDLNRKAQLEMFGSKWATVGGRLLVVGLVIAGVWFLAFVPAAAVLLAVYLAWGLYATRSLGLTANDVYARLLKRDRITYRLLHAALWPLHANQAKNQSGNQ</sequence>
<dbReference type="EMBL" id="CP021370">
    <property type="protein sequence ID" value="ART61574.1"/>
    <property type="molecule type" value="Genomic_DNA"/>
</dbReference>